<evidence type="ECO:0000313" key="7">
    <source>
        <dbReference type="Proteomes" id="UP000233140"/>
    </source>
</evidence>
<dbReference type="FunFam" id="1.25.10.10:FF:000003">
    <property type="entry name" value="Serine/threonine-protein phosphatase 2A 56 kDa regulatory subunit"/>
    <property type="match status" value="1"/>
</dbReference>
<evidence type="ECO:0000256" key="1">
    <source>
        <dbReference type="ARBA" id="ARBA00004123"/>
    </source>
</evidence>
<feature type="compositionally biased region" description="Basic and acidic residues" evidence="5">
    <location>
        <begin position="1"/>
        <end position="11"/>
    </location>
</feature>
<dbReference type="PIRSF" id="PIRSF028043">
    <property type="entry name" value="PP2A_B56"/>
    <property type="match status" value="1"/>
</dbReference>
<dbReference type="Gene3D" id="1.25.10.10">
    <property type="entry name" value="Leucine-rich Repeat Variant"/>
    <property type="match status" value="1"/>
</dbReference>
<dbReference type="AlphaFoldDB" id="A0A2K5XPS5"/>
<dbReference type="Proteomes" id="UP000233140">
    <property type="component" value="Unassembled WGS sequence"/>
</dbReference>
<keyword evidence="3" id="KW-0539">Nucleus</keyword>
<dbReference type="STRING" id="9568.ENSMLEP00000005290"/>
<accession>A0A2K5XPS5</accession>
<comment type="function">
    <text evidence="4">The B regulatory subunit might modulate substrate selectivity and catalytic activity, and also might direct the localization of the catalytic enzyme to a particular subcellular compartment.</text>
</comment>
<dbReference type="Pfam" id="PF01603">
    <property type="entry name" value="B56"/>
    <property type="match status" value="1"/>
</dbReference>
<dbReference type="PANTHER" id="PTHR10257:SF3">
    <property type="entry name" value="SERINE_THREONINE-PROTEIN PHOSPHATASE 2A 56 KDA REGULATORY SUBUNIT GAMMA ISOFORM"/>
    <property type="match status" value="1"/>
</dbReference>
<feature type="compositionally biased region" description="Polar residues" evidence="5">
    <location>
        <begin position="69"/>
        <end position="78"/>
    </location>
</feature>
<dbReference type="InterPro" id="IPR016024">
    <property type="entry name" value="ARM-type_fold"/>
</dbReference>
<dbReference type="GO" id="GO:0007165">
    <property type="term" value="P:signal transduction"/>
    <property type="evidence" value="ECO:0007669"/>
    <property type="project" value="InterPro"/>
</dbReference>
<dbReference type="PANTHER" id="PTHR10257">
    <property type="entry name" value="SERINE/THREONINE PROTEIN PHOSPHATASE 2A PP2A REGULATORY SUBUNIT B"/>
    <property type="match status" value="1"/>
</dbReference>
<dbReference type="InterPro" id="IPR002554">
    <property type="entry name" value="PP2A_B56"/>
</dbReference>
<keyword evidence="7" id="KW-1185">Reference proteome</keyword>
<dbReference type="Ensembl" id="ENSMLET00000025772.1">
    <property type="protein sequence ID" value="ENSMLEP00000005290.1"/>
    <property type="gene ID" value="ENSMLEG00000023078.1"/>
</dbReference>
<evidence type="ECO:0000256" key="3">
    <source>
        <dbReference type="ARBA" id="ARBA00023242"/>
    </source>
</evidence>
<feature type="region of interest" description="Disordered" evidence="5">
    <location>
        <begin position="1"/>
        <end position="33"/>
    </location>
</feature>
<protein>
    <recommendedName>
        <fullName evidence="4">Serine/threonine-protein phosphatase 2A 56 kDa regulatory subunit</fullName>
    </recommendedName>
</protein>
<dbReference type="GO" id="GO:0072542">
    <property type="term" value="F:protein phosphatase activator activity"/>
    <property type="evidence" value="ECO:0007669"/>
    <property type="project" value="TreeGrafter"/>
</dbReference>
<name>A0A2K5XPS5_MANLE</name>
<comment type="subcellular location">
    <subcellularLocation>
        <location evidence="1">Nucleus</location>
    </subcellularLocation>
</comment>
<dbReference type="GO" id="GO:0000159">
    <property type="term" value="C:protein phosphatase type 2A complex"/>
    <property type="evidence" value="ECO:0007669"/>
    <property type="project" value="UniProtKB-UniRule"/>
</dbReference>
<reference evidence="6" key="1">
    <citation type="submission" date="2025-08" db="UniProtKB">
        <authorList>
            <consortium name="Ensembl"/>
        </authorList>
    </citation>
    <scope>IDENTIFICATION</scope>
</reference>
<organism evidence="6 7">
    <name type="scientific">Mandrillus leucophaeus</name>
    <name type="common">Drill</name>
    <name type="synonym">Papio leucophaeus</name>
    <dbReference type="NCBI Taxonomy" id="9568"/>
    <lineage>
        <taxon>Eukaryota</taxon>
        <taxon>Metazoa</taxon>
        <taxon>Chordata</taxon>
        <taxon>Craniata</taxon>
        <taxon>Vertebrata</taxon>
        <taxon>Euteleostomi</taxon>
        <taxon>Mammalia</taxon>
        <taxon>Eutheria</taxon>
        <taxon>Euarchontoglires</taxon>
        <taxon>Primates</taxon>
        <taxon>Haplorrhini</taxon>
        <taxon>Catarrhini</taxon>
        <taxon>Cercopithecidae</taxon>
        <taxon>Cercopithecinae</taxon>
        <taxon>Mandrillus</taxon>
    </lineage>
</organism>
<reference evidence="6" key="2">
    <citation type="submission" date="2025-09" db="UniProtKB">
        <authorList>
            <consortium name="Ensembl"/>
        </authorList>
    </citation>
    <scope>IDENTIFICATION</scope>
</reference>
<dbReference type="GeneTree" id="ENSGT01030000234620"/>
<feature type="region of interest" description="Disordered" evidence="5">
    <location>
        <begin position="532"/>
        <end position="564"/>
    </location>
</feature>
<dbReference type="SUPFAM" id="SSF48371">
    <property type="entry name" value="ARM repeat"/>
    <property type="match status" value="1"/>
</dbReference>
<feature type="region of interest" description="Disordered" evidence="5">
    <location>
        <begin position="63"/>
        <end position="83"/>
    </location>
</feature>
<dbReference type="GO" id="GO:0005829">
    <property type="term" value="C:cytosol"/>
    <property type="evidence" value="ECO:0007669"/>
    <property type="project" value="TreeGrafter"/>
</dbReference>
<dbReference type="GO" id="GO:0005634">
    <property type="term" value="C:nucleus"/>
    <property type="evidence" value="ECO:0007669"/>
    <property type="project" value="UniProtKB-SubCell"/>
</dbReference>
<comment type="similarity">
    <text evidence="2">Belongs to the phosphatase 2A regulatory subunit B56 family.</text>
</comment>
<sequence>TPLKAGKEFCESPKAGKSGKSSKEGQDTVESEQISVRKNSLVAVPSTVSAKIKVPVSQPIVKKDKRQNSSRFSASNNRELQKLPSLKDVPPADQEKLFIQKLRQCCVLFDFVSDPLSDLKWKEVKRAALSEMVEYITHNRNVITEPIYPEVVHMFAVNMFRTLPPSSNPTGAEFDPEEDEPTLEAAWPHLQLVYEFFLRFLESPDFQPNIAKKYIDQKFVLQLLELFDSEDPRERDFLKTTLHRIYGKFLGLRAYIRKQINNIFYRFIYETEHHNGIAELLEILGSIINGFALPLKEEHKIFLLKVLLPLHKVKSLSVYHPQLAYCVVQFLEKDSTLTEPVVMALLKYWPKTHSPKEVMFLNELEEILDVIEPSEFVKIMEPLFRQLAKCVSSPHFQVAERALYYWNNEYIMSLISDNAAKILPIMFPSLYRNSKTHWNKTIHGLIYNALKLFMEMNQKLFDDCTQQFKAEKLKEKLKMKEREEAWVKIENLAKANPQYTVYSQASTVSIPVAMETDGPLFEDVQMLRKTVKDEAHQAQKDPKKDRPLARRKSELPQDPHTKKALEAHCRADELASQDGR</sequence>
<evidence type="ECO:0000313" key="6">
    <source>
        <dbReference type="Ensembl" id="ENSMLEP00000005290.1"/>
    </source>
</evidence>
<gene>
    <name evidence="6" type="primary">PPP2R5C</name>
</gene>
<evidence type="ECO:0000256" key="5">
    <source>
        <dbReference type="SAM" id="MobiDB-lite"/>
    </source>
</evidence>
<evidence type="ECO:0000256" key="2">
    <source>
        <dbReference type="ARBA" id="ARBA00009745"/>
    </source>
</evidence>
<dbReference type="InterPro" id="IPR011989">
    <property type="entry name" value="ARM-like"/>
</dbReference>
<proteinExistence type="inferred from homology"/>
<evidence type="ECO:0000256" key="4">
    <source>
        <dbReference type="PIRNR" id="PIRNR028043"/>
    </source>
</evidence>